<dbReference type="Proteomes" id="UP001320898">
    <property type="component" value="Unassembled WGS sequence"/>
</dbReference>
<dbReference type="PANTHER" id="PTHR30411">
    <property type="entry name" value="CYTOPLASMIC PROTEIN"/>
    <property type="match status" value="1"/>
</dbReference>
<dbReference type="EMBL" id="JALIDZ010000003">
    <property type="protein sequence ID" value="MCT8971908.1"/>
    <property type="molecule type" value="Genomic_DNA"/>
</dbReference>
<dbReference type="GO" id="GO:0002161">
    <property type="term" value="F:aminoacyl-tRNA deacylase activity"/>
    <property type="evidence" value="ECO:0007669"/>
    <property type="project" value="InterPro"/>
</dbReference>
<dbReference type="AlphaFoldDB" id="A0AAW5QZR4"/>
<dbReference type="CDD" id="cd04333">
    <property type="entry name" value="ProX_deacylase"/>
    <property type="match status" value="1"/>
</dbReference>
<keyword evidence="3" id="KW-1185">Reference proteome</keyword>
<feature type="domain" description="YbaK/aminoacyl-tRNA synthetase-associated" evidence="1">
    <location>
        <begin position="29"/>
        <end position="147"/>
    </location>
</feature>
<dbReference type="InterPro" id="IPR007214">
    <property type="entry name" value="YbaK/aa-tRNA-synth-assoc-dom"/>
</dbReference>
<dbReference type="RefSeq" id="WP_261615471.1">
    <property type="nucleotide sequence ID" value="NZ_JALIDZ010000003.1"/>
</dbReference>
<name>A0AAW5QZR4_9HYPH</name>
<evidence type="ECO:0000313" key="2">
    <source>
        <dbReference type="EMBL" id="MCT8971908.1"/>
    </source>
</evidence>
<protein>
    <submittedName>
        <fullName evidence="2">YbaK/EbsC family protein</fullName>
    </submittedName>
</protein>
<gene>
    <name evidence="2" type="ORF">MUB46_08595</name>
</gene>
<dbReference type="PANTHER" id="PTHR30411:SF1">
    <property type="entry name" value="CYTOPLASMIC PROTEIN"/>
    <property type="match status" value="1"/>
</dbReference>
<accession>A0AAW5QZR4</accession>
<dbReference type="InterPro" id="IPR036754">
    <property type="entry name" value="YbaK/aa-tRNA-synt-asso_dom_sf"/>
</dbReference>
<dbReference type="Pfam" id="PF04073">
    <property type="entry name" value="tRNA_edit"/>
    <property type="match status" value="1"/>
</dbReference>
<evidence type="ECO:0000259" key="1">
    <source>
        <dbReference type="Pfam" id="PF04073"/>
    </source>
</evidence>
<dbReference type="Gene3D" id="3.90.960.10">
    <property type="entry name" value="YbaK/aminoacyl-tRNA synthetase-associated domain"/>
    <property type="match status" value="1"/>
</dbReference>
<evidence type="ECO:0000313" key="3">
    <source>
        <dbReference type="Proteomes" id="UP001320898"/>
    </source>
</evidence>
<sequence>MSELPESARRVADAARAAGLEITVVEMPESTRTAEDAAAACGCEVAQIVKSLVFQGAETETPYLLLVSGTNRVDEAGMAAVLGEPLKRPNGRAVREITGYAIGGIPPLGHPDAMPTVIDETLLAFDTVWAAAGTPRCVFSVDPNALAGATKARRHRF</sequence>
<comment type="caution">
    <text evidence="2">The sequence shown here is derived from an EMBL/GenBank/DDBJ whole genome shotgun (WGS) entry which is preliminary data.</text>
</comment>
<reference evidence="2 3" key="1">
    <citation type="submission" date="2022-04" db="EMBL/GenBank/DDBJ databases">
        <authorList>
            <person name="Ye Y.-Q."/>
            <person name="Du Z.-J."/>
        </authorList>
    </citation>
    <scope>NUCLEOTIDE SEQUENCE [LARGE SCALE GENOMIC DNA]</scope>
    <source>
        <strain evidence="2 3">A6E488</strain>
    </source>
</reference>
<dbReference type="SUPFAM" id="SSF55826">
    <property type="entry name" value="YbaK/ProRS associated domain"/>
    <property type="match status" value="1"/>
</dbReference>
<proteinExistence type="predicted"/>
<organism evidence="2 3">
    <name type="scientific">Microbaculum marinisediminis</name>
    <dbReference type="NCBI Taxonomy" id="2931392"/>
    <lineage>
        <taxon>Bacteria</taxon>
        <taxon>Pseudomonadati</taxon>
        <taxon>Pseudomonadota</taxon>
        <taxon>Alphaproteobacteria</taxon>
        <taxon>Hyphomicrobiales</taxon>
        <taxon>Tepidamorphaceae</taxon>
        <taxon>Microbaculum</taxon>
    </lineage>
</organism>